<dbReference type="AlphaFoldDB" id="A0A161Y795"/>
<dbReference type="GO" id="GO:0022900">
    <property type="term" value="P:electron transport chain"/>
    <property type="evidence" value="ECO:0007669"/>
    <property type="project" value="UniProtKB-UniRule"/>
</dbReference>
<comment type="subcellular location">
    <subcellularLocation>
        <location evidence="6">Cell membrane</location>
        <topology evidence="6">Single-pass membrane protein</topology>
    </subcellularLocation>
</comment>
<name>A0A161Y795_9CLOT</name>
<protein>
    <recommendedName>
        <fullName evidence="6">Ion-translocating oxidoreductase complex subunit G</fullName>
        <ecNumber evidence="6">7.-.-.-</ecNumber>
    </recommendedName>
    <alternativeName>
        <fullName evidence="6">Rnf electron transport complex subunit G</fullName>
    </alternativeName>
</protein>
<keyword evidence="5 6" id="KW-0249">Electron transport</keyword>
<dbReference type="GO" id="GO:0009055">
    <property type="term" value="F:electron transfer activity"/>
    <property type="evidence" value="ECO:0007669"/>
    <property type="project" value="InterPro"/>
</dbReference>
<accession>A0A161Y795</accession>
<reference evidence="9 10" key="1">
    <citation type="submission" date="2016-04" db="EMBL/GenBank/DDBJ databases">
        <title>Genome sequence of Clostridium magnum DSM 2767.</title>
        <authorList>
            <person name="Poehlein A."/>
            <person name="Uhlig R."/>
            <person name="Fischer R."/>
            <person name="Bahl H."/>
            <person name="Daniel R."/>
        </authorList>
    </citation>
    <scope>NUCLEOTIDE SEQUENCE [LARGE SCALE GENOMIC DNA]</scope>
    <source>
        <strain evidence="9 10">DSM 2767</strain>
    </source>
</reference>
<dbReference type="PATRIC" id="fig|1121326.3.peg.1270"/>
<dbReference type="GO" id="GO:0010181">
    <property type="term" value="F:FMN binding"/>
    <property type="evidence" value="ECO:0007669"/>
    <property type="project" value="InterPro"/>
</dbReference>
<evidence type="ECO:0000256" key="7">
    <source>
        <dbReference type="SAM" id="Phobius"/>
    </source>
</evidence>
<feature type="modified residue" description="FMN phosphoryl threonine" evidence="6">
    <location>
        <position position="163"/>
    </location>
</feature>
<dbReference type="SMART" id="SM00900">
    <property type="entry name" value="FMN_bind"/>
    <property type="match status" value="1"/>
</dbReference>
<dbReference type="PANTHER" id="PTHR36118:SF1">
    <property type="entry name" value="ION-TRANSLOCATING OXIDOREDUCTASE COMPLEX SUBUNIT G"/>
    <property type="match status" value="1"/>
</dbReference>
<comment type="similarity">
    <text evidence="6">Belongs to the RnfG family.</text>
</comment>
<dbReference type="InterPro" id="IPR010209">
    <property type="entry name" value="Ion_transpt_RnfG/RsxG"/>
</dbReference>
<keyword evidence="2 6" id="KW-0597">Phosphoprotein</keyword>
<keyword evidence="6" id="KW-1278">Translocase</keyword>
<dbReference type="Pfam" id="PF04205">
    <property type="entry name" value="FMN_bind"/>
    <property type="match status" value="1"/>
</dbReference>
<keyword evidence="6 7" id="KW-1133">Transmembrane helix</keyword>
<comment type="caution">
    <text evidence="9">The sequence shown here is derived from an EMBL/GenBank/DDBJ whole genome shotgun (WGS) entry which is preliminary data.</text>
</comment>
<dbReference type="EC" id="7.-.-.-" evidence="6"/>
<dbReference type="HAMAP" id="MF_00479">
    <property type="entry name" value="RsxG_RnfG"/>
    <property type="match status" value="1"/>
</dbReference>
<evidence type="ECO:0000256" key="4">
    <source>
        <dbReference type="ARBA" id="ARBA00022643"/>
    </source>
</evidence>
<dbReference type="PANTHER" id="PTHR36118">
    <property type="entry name" value="ION-TRANSLOCATING OXIDOREDUCTASE COMPLEX SUBUNIT G"/>
    <property type="match status" value="1"/>
</dbReference>
<dbReference type="RefSeq" id="WP_066619484.1">
    <property type="nucleotide sequence ID" value="NZ_FQXL01000009.1"/>
</dbReference>
<keyword evidence="4 6" id="KW-0288">FMN</keyword>
<dbReference type="STRING" id="1121326.CLMAG_13020"/>
<evidence type="ECO:0000256" key="3">
    <source>
        <dbReference type="ARBA" id="ARBA00022630"/>
    </source>
</evidence>
<dbReference type="NCBIfam" id="TIGR01947">
    <property type="entry name" value="rnfG"/>
    <property type="match status" value="1"/>
</dbReference>
<gene>
    <name evidence="9" type="primary">rsxG</name>
    <name evidence="6" type="synonym">rnfG</name>
    <name evidence="9" type="ORF">CLMAG_13020</name>
</gene>
<keyword evidence="6 7" id="KW-0472">Membrane</keyword>
<dbReference type="GO" id="GO:0005886">
    <property type="term" value="C:plasma membrane"/>
    <property type="evidence" value="ECO:0007669"/>
    <property type="project" value="UniProtKB-SubCell"/>
</dbReference>
<dbReference type="PIRSF" id="PIRSF006091">
    <property type="entry name" value="E_trnsport_RnfG"/>
    <property type="match status" value="1"/>
</dbReference>
<keyword evidence="6" id="KW-1003">Cell membrane</keyword>
<keyword evidence="3 6" id="KW-0285">Flavoprotein</keyword>
<evidence type="ECO:0000259" key="8">
    <source>
        <dbReference type="SMART" id="SM00900"/>
    </source>
</evidence>
<evidence type="ECO:0000256" key="5">
    <source>
        <dbReference type="ARBA" id="ARBA00022982"/>
    </source>
</evidence>
<evidence type="ECO:0000313" key="10">
    <source>
        <dbReference type="Proteomes" id="UP000076603"/>
    </source>
</evidence>
<keyword evidence="10" id="KW-1185">Reference proteome</keyword>
<dbReference type="Gene3D" id="3.90.1010.20">
    <property type="match status" value="1"/>
</dbReference>
<proteinExistence type="inferred from homology"/>
<keyword evidence="1 6" id="KW-0813">Transport</keyword>
<evidence type="ECO:0000256" key="2">
    <source>
        <dbReference type="ARBA" id="ARBA00022553"/>
    </source>
</evidence>
<dbReference type="EMBL" id="LWAE01000001">
    <property type="protein sequence ID" value="KZL94249.1"/>
    <property type="molecule type" value="Genomic_DNA"/>
</dbReference>
<evidence type="ECO:0000256" key="1">
    <source>
        <dbReference type="ARBA" id="ARBA00022448"/>
    </source>
</evidence>
<evidence type="ECO:0000313" key="9">
    <source>
        <dbReference type="EMBL" id="KZL94249.1"/>
    </source>
</evidence>
<dbReference type="OrthoDB" id="9794010at2"/>
<dbReference type="InterPro" id="IPR007329">
    <property type="entry name" value="FMN-bd"/>
</dbReference>
<dbReference type="Proteomes" id="UP000076603">
    <property type="component" value="Unassembled WGS sequence"/>
</dbReference>
<evidence type="ECO:0000256" key="6">
    <source>
        <dbReference type="HAMAP-Rule" id="MF_00479"/>
    </source>
</evidence>
<comment type="function">
    <text evidence="6">Part of a membrane-bound complex that couples electron transfer with translocation of ions across the membrane.</text>
</comment>
<keyword evidence="6 7" id="KW-0812">Transmembrane</keyword>
<feature type="domain" description="FMN-binding" evidence="8">
    <location>
        <begin position="92"/>
        <end position="180"/>
    </location>
</feature>
<feature type="transmembrane region" description="Helical" evidence="7">
    <location>
        <begin position="12"/>
        <end position="36"/>
    </location>
</feature>
<comment type="subunit">
    <text evidence="6">The complex is composed of six subunits: RnfA, RnfB, RnfC, RnfD, RnfE and RnfG.</text>
</comment>
<sequence>MSAEHVEKKYSIFQIAMNLTAACFVSGAIIAGTYYVTAPVAAQKAIELKNDSMKSLVKDAEGFKPVDGKKDWYVAEKGGQPIAYVIPSESKGYGGAIKMLVAVTKDGKVIDYSITAHNETPGLGDNAAKPKFRDQFNGKTAEKLEVTKNPSETDKIQAMTGATISSRAVTKGVKEAVEQYNEFAGGK</sequence>
<comment type="cofactor">
    <cofactor evidence="6">
        <name>FMN</name>
        <dbReference type="ChEBI" id="CHEBI:58210"/>
    </cofactor>
</comment>
<organism evidence="9 10">
    <name type="scientific">Clostridium magnum DSM 2767</name>
    <dbReference type="NCBI Taxonomy" id="1121326"/>
    <lineage>
        <taxon>Bacteria</taxon>
        <taxon>Bacillati</taxon>
        <taxon>Bacillota</taxon>
        <taxon>Clostridia</taxon>
        <taxon>Eubacteriales</taxon>
        <taxon>Clostridiaceae</taxon>
        <taxon>Clostridium</taxon>
    </lineage>
</organism>